<evidence type="ECO:0000313" key="1">
    <source>
        <dbReference type="EMBL" id="QXN75289.1"/>
    </source>
</evidence>
<proteinExistence type="predicted"/>
<reference evidence="1" key="1">
    <citation type="submission" date="2021-04" db="EMBL/GenBank/DDBJ databases">
        <title>Genomes of microviruses identified in yellow-bellied marmot fecal samples.</title>
        <authorList>
            <person name="Varsani A."/>
            <person name="Kraberger S."/>
            <person name="Chatterjee A."/>
            <person name="Richet C."/>
            <person name="Fontenele R.S."/>
            <person name="Schmidlin K."/>
            <person name="Blumstein D.T."/>
        </authorList>
    </citation>
    <scope>NUCLEOTIDE SEQUENCE</scope>
    <source>
        <strain evidence="1">Mar60</strain>
    </source>
</reference>
<name>A0A8F5ML89_9VIRU</name>
<organism evidence="1">
    <name type="scientific">Microvirus mar60</name>
    <dbReference type="NCBI Taxonomy" id="2851197"/>
    <lineage>
        <taxon>Viruses</taxon>
        <taxon>Monodnaviria</taxon>
        <taxon>Sangervirae</taxon>
        <taxon>Phixviricota</taxon>
        <taxon>Malgrandaviricetes</taxon>
        <taxon>Petitvirales</taxon>
        <taxon>Microviridae</taxon>
    </lineage>
</organism>
<accession>A0A8F5ML89</accession>
<sequence>MTTHLIINQARIKKEGRKNTLLLDELILMLKDSESKKYAVGIECTNIDYDIKFYGEIERLKNLKKFSKLRWAEKYFNKLVDRKEVL</sequence>
<dbReference type="EMBL" id="MZ089806">
    <property type="protein sequence ID" value="QXN75289.1"/>
    <property type="molecule type" value="Genomic_DNA"/>
</dbReference>
<protein>
    <submittedName>
        <fullName evidence="1">Uncharacterized protein</fullName>
    </submittedName>
</protein>